<dbReference type="InterPro" id="IPR037925">
    <property type="entry name" value="FlgE/F/G-like"/>
</dbReference>
<dbReference type="GO" id="GO:0009425">
    <property type="term" value="C:bacterial-type flagellum basal body"/>
    <property type="evidence" value="ECO:0007669"/>
    <property type="project" value="UniProtKB-SubCell"/>
</dbReference>
<evidence type="ECO:0000313" key="7">
    <source>
        <dbReference type="Proteomes" id="UP000183997"/>
    </source>
</evidence>
<evidence type="ECO:0000313" key="6">
    <source>
        <dbReference type="EMBL" id="SHK29832.1"/>
    </source>
</evidence>
<sequence>MLLKTLNSGASGMRAHQIKLDVIGNNVANVNTTSFKKSRVNFAEMVRQAVGDEGVPTTNNPRPEEGSGVRMVSIARMMDQGNLIHTGRELDLAIEGEGFFKVVPIDGDSDQEYYTRDSTFYINNEGLVVNSQGYQLDEGITLDTTEYKSFAVDENGTIWGVPADSTGSREEVGNIQLYTFQAPANLAKKGDNLYMATEASGEPEGETPGTEGRGFIRQGYVELSNVDLATEMIGMIEAQRAYASNAKTIQTVDEMWERANNMRK</sequence>
<dbReference type="NCBIfam" id="TIGR03506">
    <property type="entry name" value="FlgEFG_subfam"/>
    <property type="match status" value="2"/>
</dbReference>
<dbReference type="AlphaFoldDB" id="A0A1M6RBM0"/>
<feature type="domain" description="Flagellar basal-body/hook protein C-terminal" evidence="4">
    <location>
        <begin position="217"/>
        <end position="262"/>
    </location>
</feature>
<dbReference type="InterPro" id="IPR020013">
    <property type="entry name" value="Flagellar_FlgE/F/G"/>
</dbReference>
<organism evidence="6 7">
    <name type="scientific">Desulforamulus aeronauticus DSM 10349</name>
    <dbReference type="NCBI Taxonomy" id="1121421"/>
    <lineage>
        <taxon>Bacteria</taxon>
        <taxon>Bacillati</taxon>
        <taxon>Bacillota</taxon>
        <taxon>Clostridia</taxon>
        <taxon>Eubacteriales</taxon>
        <taxon>Peptococcaceae</taxon>
        <taxon>Desulforamulus</taxon>
    </lineage>
</organism>
<evidence type="ECO:0000259" key="3">
    <source>
        <dbReference type="Pfam" id="PF00460"/>
    </source>
</evidence>
<dbReference type="InterPro" id="IPR001444">
    <property type="entry name" value="Flag_bb_rod_N"/>
</dbReference>
<accession>A0A1M6RBM0</accession>
<proteinExistence type="inferred from homology"/>
<keyword evidence="6" id="KW-0966">Cell projection</keyword>
<dbReference type="OrthoDB" id="9804559at2"/>
<protein>
    <submittedName>
        <fullName evidence="6">Flagellar basal-body rod protein FlgG</fullName>
    </submittedName>
</protein>
<dbReference type="InterPro" id="IPR053967">
    <property type="entry name" value="LlgE_F_G-like_D1"/>
</dbReference>
<dbReference type="PANTHER" id="PTHR30435:SF19">
    <property type="entry name" value="FLAGELLAR BASAL-BODY ROD PROTEIN FLGG"/>
    <property type="match status" value="1"/>
</dbReference>
<dbReference type="RefSeq" id="WP_072912336.1">
    <property type="nucleotide sequence ID" value="NZ_FRAR01000010.1"/>
</dbReference>
<dbReference type="Pfam" id="PF06429">
    <property type="entry name" value="Flg_bbr_C"/>
    <property type="match status" value="1"/>
</dbReference>
<keyword evidence="6" id="KW-0282">Flagellum</keyword>
<keyword evidence="6" id="KW-0969">Cilium</keyword>
<dbReference type="PANTHER" id="PTHR30435">
    <property type="entry name" value="FLAGELLAR PROTEIN"/>
    <property type="match status" value="1"/>
</dbReference>
<comment type="similarity">
    <text evidence="1 2">Belongs to the flagella basal body rod proteins family.</text>
</comment>
<evidence type="ECO:0000259" key="5">
    <source>
        <dbReference type="Pfam" id="PF22692"/>
    </source>
</evidence>
<name>A0A1M6RBM0_9FIRM</name>
<reference evidence="7" key="1">
    <citation type="submission" date="2016-11" db="EMBL/GenBank/DDBJ databases">
        <authorList>
            <person name="Varghese N."/>
            <person name="Submissions S."/>
        </authorList>
    </citation>
    <scope>NUCLEOTIDE SEQUENCE [LARGE SCALE GENOMIC DNA]</scope>
    <source>
        <strain evidence="7">DSM 10349</strain>
    </source>
</reference>
<gene>
    <name evidence="6" type="ORF">SAMN02745123_01404</name>
</gene>
<dbReference type="InterPro" id="IPR010930">
    <property type="entry name" value="Flg_bb/hook_C_dom"/>
</dbReference>
<keyword evidence="2" id="KW-0975">Bacterial flagellum</keyword>
<evidence type="ECO:0000256" key="1">
    <source>
        <dbReference type="ARBA" id="ARBA00009677"/>
    </source>
</evidence>
<evidence type="ECO:0000256" key="2">
    <source>
        <dbReference type="RuleBase" id="RU362116"/>
    </source>
</evidence>
<keyword evidence="7" id="KW-1185">Reference proteome</keyword>
<dbReference type="Proteomes" id="UP000183997">
    <property type="component" value="Unassembled WGS sequence"/>
</dbReference>
<evidence type="ECO:0000259" key="4">
    <source>
        <dbReference type="Pfam" id="PF06429"/>
    </source>
</evidence>
<dbReference type="GO" id="GO:0071978">
    <property type="term" value="P:bacterial-type flagellum-dependent swarming motility"/>
    <property type="evidence" value="ECO:0007669"/>
    <property type="project" value="TreeGrafter"/>
</dbReference>
<dbReference type="SUPFAM" id="SSF117143">
    <property type="entry name" value="Flagellar hook protein flgE"/>
    <property type="match status" value="1"/>
</dbReference>
<feature type="domain" description="Flagellar hook protein FlgE/F/G-like D1" evidence="5">
    <location>
        <begin position="93"/>
        <end position="158"/>
    </location>
</feature>
<comment type="subcellular location">
    <subcellularLocation>
        <location evidence="2">Bacterial flagellum basal body</location>
    </subcellularLocation>
</comment>
<dbReference type="Pfam" id="PF00460">
    <property type="entry name" value="Flg_bb_rod"/>
    <property type="match status" value="1"/>
</dbReference>
<dbReference type="STRING" id="1121421.SAMN02745123_01404"/>
<dbReference type="EMBL" id="FRAR01000010">
    <property type="protein sequence ID" value="SHK29832.1"/>
    <property type="molecule type" value="Genomic_DNA"/>
</dbReference>
<dbReference type="Pfam" id="PF22692">
    <property type="entry name" value="LlgE_F_G_D1"/>
    <property type="match status" value="1"/>
</dbReference>
<feature type="domain" description="Flagellar basal body rod protein N-terminal" evidence="3">
    <location>
        <begin position="6"/>
        <end position="36"/>
    </location>
</feature>